<gene>
    <name evidence="9" type="ORF">FHR99_002428</name>
</gene>
<sequence length="198" mass="23180">MSSTEVFKTLNQVQETLSPFRPRKRWFRRWVKRSAVAMLVRDGKAGPEVLMIKRAEREGDRWSGHMAFPGGRMETDDQHSKATAERETREEIGVDPAKVGHCIGRLSDIMTQPHSGLRPMVITPYVYALKRFPEPRPNYEVDEVIWVPLNFLADEGNREKMIWEKGRLKIELSCYWYQERRIWGLSLAMLDELVSLFQ</sequence>
<evidence type="ECO:0000256" key="5">
    <source>
        <dbReference type="ARBA" id="ARBA00022842"/>
    </source>
</evidence>
<keyword evidence="3" id="KW-0479">Metal-binding</keyword>
<evidence type="ECO:0000256" key="3">
    <source>
        <dbReference type="ARBA" id="ARBA00022723"/>
    </source>
</evidence>
<keyword evidence="10" id="KW-1185">Reference proteome</keyword>
<organism evidence="9 10">
    <name type="scientific">Litorivivens lipolytica</name>
    <dbReference type="NCBI Taxonomy" id="1524264"/>
    <lineage>
        <taxon>Bacteria</taxon>
        <taxon>Pseudomonadati</taxon>
        <taxon>Pseudomonadota</taxon>
        <taxon>Gammaproteobacteria</taxon>
        <taxon>Litorivivens</taxon>
    </lineage>
</organism>
<comment type="cofactor">
    <cofactor evidence="1">
        <name>Mn(2+)</name>
        <dbReference type="ChEBI" id="CHEBI:29035"/>
    </cofactor>
</comment>
<dbReference type="EMBL" id="JACHWY010000002">
    <property type="protein sequence ID" value="MBB3048162.1"/>
    <property type="molecule type" value="Genomic_DNA"/>
</dbReference>
<keyword evidence="5" id="KW-0460">Magnesium</keyword>
<feature type="compositionally biased region" description="Basic and acidic residues" evidence="7">
    <location>
        <begin position="73"/>
        <end position="90"/>
    </location>
</feature>
<evidence type="ECO:0000256" key="6">
    <source>
        <dbReference type="ARBA" id="ARBA00023211"/>
    </source>
</evidence>
<feature type="domain" description="Nudix hydrolase" evidence="8">
    <location>
        <begin position="31"/>
        <end position="171"/>
    </location>
</feature>
<dbReference type="InterPro" id="IPR015797">
    <property type="entry name" value="NUDIX_hydrolase-like_dom_sf"/>
</dbReference>
<evidence type="ECO:0000256" key="1">
    <source>
        <dbReference type="ARBA" id="ARBA00001936"/>
    </source>
</evidence>
<dbReference type="PANTHER" id="PTHR12992:SF11">
    <property type="entry name" value="MITOCHONDRIAL COENZYME A DIPHOSPHATASE NUDT8"/>
    <property type="match status" value="1"/>
</dbReference>
<evidence type="ECO:0000256" key="4">
    <source>
        <dbReference type="ARBA" id="ARBA00022801"/>
    </source>
</evidence>
<name>A0A7W4W799_9GAMM</name>
<protein>
    <submittedName>
        <fullName evidence="9">8-oxo-dGTP pyrophosphatase MutT (NUDIX family)</fullName>
    </submittedName>
</protein>
<dbReference type="AlphaFoldDB" id="A0A7W4W799"/>
<feature type="region of interest" description="Disordered" evidence="7">
    <location>
        <begin position="67"/>
        <end position="90"/>
    </location>
</feature>
<dbReference type="CDD" id="cd03426">
    <property type="entry name" value="NUDIX_CoAse_Nudt7"/>
    <property type="match status" value="1"/>
</dbReference>
<dbReference type="InterPro" id="IPR045121">
    <property type="entry name" value="CoAse"/>
</dbReference>
<proteinExistence type="predicted"/>
<dbReference type="Gene3D" id="3.90.79.10">
    <property type="entry name" value="Nucleoside Triphosphate Pyrophosphohydrolase"/>
    <property type="match status" value="1"/>
</dbReference>
<reference evidence="9 10" key="1">
    <citation type="submission" date="2020-08" db="EMBL/GenBank/DDBJ databases">
        <title>Genomic Encyclopedia of Type Strains, Phase III (KMG-III): the genomes of soil and plant-associated and newly described type strains.</title>
        <authorList>
            <person name="Whitman W."/>
        </authorList>
    </citation>
    <scope>NUCLEOTIDE SEQUENCE [LARGE SCALE GENOMIC DNA]</scope>
    <source>
        <strain evidence="9 10">CECT 8654</strain>
    </source>
</reference>
<evidence type="ECO:0000256" key="2">
    <source>
        <dbReference type="ARBA" id="ARBA00001946"/>
    </source>
</evidence>
<evidence type="ECO:0000313" key="9">
    <source>
        <dbReference type="EMBL" id="MBB3048162.1"/>
    </source>
</evidence>
<dbReference type="Pfam" id="PF00293">
    <property type="entry name" value="NUDIX"/>
    <property type="match status" value="1"/>
</dbReference>
<keyword evidence="6" id="KW-0464">Manganese</keyword>
<accession>A0A7W4W799</accession>
<dbReference type="GO" id="GO:0046872">
    <property type="term" value="F:metal ion binding"/>
    <property type="evidence" value="ECO:0007669"/>
    <property type="project" value="UniProtKB-KW"/>
</dbReference>
<dbReference type="PROSITE" id="PS51462">
    <property type="entry name" value="NUDIX"/>
    <property type="match status" value="1"/>
</dbReference>
<evidence type="ECO:0000256" key="7">
    <source>
        <dbReference type="SAM" id="MobiDB-lite"/>
    </source>
</evidence>
<dbReference type="GO" id="GO:0010945">
    <property type="term" value="F:coenzyme A diphosphatase activity"/>
    <property type="evidence" value="ECO:0007669"/>
    <property type="project" value="InterPro"/>
</dbReference>
<comment type="caution">
    <text evidence="9">The sequence shown here is derived from an EMBL/GenBank/DDBJ whole genome shotgun (WGS) entry which is preliminary data.</text>
</comment>
<dbReference type="PANTHER" id="PTHR12992">
    <property type="entry name" value="NUDIX HYDROLASE"/>
    <property type="match status" value="1"/>
</dbReference>
<dbReference type="InterPro" id="IPR000086">
    <property type="entry name" value="NUDIX_hydrolase_dom"/>
</dbReference>
<comment type="cofactor">
    <cofactor evidence="2">
        <name>Mg(2+)</name>
        <dbReference type="ChEBI" id="CHEBI:18420"/>
    </cofactor>
</comment>
<dbReference type="SUPFAM" id="SSF55811">
    <property type="entry name" value="Nudix"/>
    <property type="match status" value="1"/>
</dbReference>
<dbReference type="RefSeq" id="WP_183410922.1">
    <property type="nucleotide sequence ID" value="NZ_JACHWY010000002.1"/>
</dbReference>
<dbReference type="Proteomes" id="UP000537130">
    <property type="component" value="Unassembled WGS sequence"/>
</dbReference>
<evidence type="ECO:0000259" key="8">
    <source>
        <dbReference type="PROSITE" id="PS51462"/>
    </source>
</evidence>
<keyword evidence="4" id="KW-0378">Hydrolase</keyword>
<evidence type="ECO:0000313" key="10">
    <source>
        <dbReference type="Proteomes" id="UP000537130"/>
    </source>
</evidence>